<evidence type="ECO:0000313" key="10">
    <source>
        <dbReference type="Proteomes" id="UP000313359"/>
    </source>
</evidence>
<dbReference type="PANTHER" id="PTHR47659">
    <property type="entry name" value="ZN(II)2CYS6 TRANSCRIPTION FACTOR (EUROFUNG)-RELATED"/>
    <property type="match status" value="1"/>
</dbReference>
<dbReference type="GO" id="GO:0008270">
    <property type="term" value="F:zinc ion binding"/>
    <property type="evidence" value="ECO:0007669"/>
    <property type="project" value="InterPro"/>
</dbReference>
<name>A0A5C2RTK7_9APHY</name>
<evidence type="ECO:0000259" key="8">
    <source>
        <dbReference type="PROSITE" id="PS50048"/>
    </source>
</evidence>
<evidence type="ECO:0000313" key="9">
    <source>
        <dbReference type="EMBL" id="RPD54982.1"/>
    </source>
</evidence>
<feature type="domain" description="Zn(2)-C6 fungal-type" evidence="8">
    <location>
        <begin position="62"/>
        <end position="93"/>
    </location>
</feature>
<sequence length="143" mass="15769">MSMDREYFFIPTVHLRRSPFRPHEVGIPIQYLQSAASSSYLGTPVTQPLATKGPRPPAVRIACVSCRHASRKCSERRPCERCIQRGIADTCVNAPSAKGKKVVDAPSTIAANADPGLINDGPSMYLLLSTPRPRELNLRRVRT</sequence>
<evidence type="ECO:0000256" key="4">
    <source>
        <dbReference type="ARBA" id="ARBA00023125"/>
    </source>
</evidence>
<keyword evidence="1" id="KW-0479">Metal-binding</keyword>
<dbReference type="PANTHER" id="PTHR47659:SF7">
    <property type="entry name" value="FUNGAL TRANSCRIPTIONAL REGULATORY PROTEIN, N-TERMINAL DOMAIN-CONTAINING PROTEIN"/>
    <property type="match status" value="1"/>
</dbReference>
<evidence type="ECO:0000256" key="1">
    <source>
        <dbReference type="ARBA" id="ARBA00022723"/>
    </source>
</evidence>
<proteinExistence type="predicted"/>
<dbReference type="Pfam" id="PF00172">
    <property type="entry name" value="Zn_clus"/>
    <property type="match status" value="1"/>
</dbReference>
<evidence type="ECO:0000256" key="7">
    <source>
        <dbReference type="ARBA" id="ARBA00040903"/>
    </source>
</evidence>
<keyword evidence="3" id="KW-0805">Transcription regulation</keyword>
<reference evidence="9" key="1">
    <citation type="journal article" date="2018" name="Genome Biol. Evol.">
        <title>Genomics and development of Lentinus tigrinus, a white-rot wood-decaying mushroom with dimorphic fruiting bodies.</title>
        <authorList>
            <person name="Wu B."/>
            <person name="Xu Z."/>
            <person name="Knudson A."/>
            <person name="Carlson A."/>
            <person name="Chen N."/>
            <person name="Kovaka S."/>
            <person name="LaButti K."/>
            <person name="Lipzen A."/>
            <person name="Pennachio C."/>
            <person name="Riley R."/>
            <person name="Schakwitz W."/>
            <person name="Umezawa K."/>
            <person name="Ohm R.A."/>
            <person name="Grigoriev I.V."/>
            <person name="Nagy L.G."/>
            <person name="Gibbons J."/>
            <person name="Hibbett D."/>
        </authorList>
    </citation>
    <scope>NUCLEOTIDE SEQUENCE [LARGE SCALE GENOMIC DNA]</scope>
    <source>
        <strain evidence="9">ALCF2SS1-6</strain>
    </source>
</reference>
<dbReference type="InterPro" id="IPR036864">
    <property type="entry name" value="Zn2-C6_fun-type_DNA-bd_sf"/>
</dbReference>
<dbReference type="OrthoDB" id="2758336at2759"/>
<keyword evidence="4" id="KW-0238">DNA-binding</keyword>
<keyword evidence="10" id="KW-1185">Reference proteome</keyword>
<dbReference type="InterPro" id="IPR050335">
    <property type="entry name" value="ERT1_acuK_gluconeogen_tf"/>
</dbReference>
<evidence type="ECO:0000256" key="2">
    <source>
        <dbReference type="ARBA" id="ARBA00022833"/>
    </source>
</evidence>
<evidence type="ECO:0000256" key="3">
    <source>
        <dbReference type="ARBA" id="ARBA00023015"/>
    </source>
</evidence>
<keyword evidence="5" id="KW-0804">Transcription</keyword>
<organism evidence="9 10">
    <name type="scientific">Lentinus tigrinus ALCF2SS1-6</name>
    <dbReference type="NCBI Taxonomy" id="1328759"/>
    <lineage>
        <taxon>Eukaryota</taxon>
        <taxon>Fungi</taxon>
        <taxon>Dikarya</taxon>
        <taxon>Basidiomycota</taxon>
        <taxon>Agaricomycotina</taxon>
        <taxon>Agaricomycetes</taxon>
        <taxon>Polyporales</taxon>
        <taxon>Polyporaceae</taxon>
        <taxon>Lentinus</taxon>
    </lineage>
</organism>
<keyword evidence="2" id="KW-0862">Zinc</keyword>
<accession>A0A5C2RTK7</accession>
<dbReference type="SMART" id="SM00066">
    <property type="entry name" value="GAL4"/>
    <property type="match status" value="1"/>
</dbReference>
<evidence type="ECO:0000256" key="6">
    <source>
        <dbReference type="ARBA" id="ARBA00023242"/>
    </source>
</evidence>
<dbReference type="InterPro" id="IPR001138">
    <property type="entry name" value="Zn2Cys6_DnaBD"/>
</dbReference>
<dbReference type="GO" id="GO:0003677">
    <property type="term" value="F:DNA binding"/>
    <property type="evidence" value="ECO:0007669"/>
    <property type="project" value="UniProtKB-KW"/>
</dbReference>
<dbReference type="SUPFAM" id="SSF57701">
    <property type="entry name" value="Zn2/Cys6 DNA-binding domain"/>
    <property type="match status" value="1"/>
</dbReference>
<dbReference type="Gene3D" id="4.10.240.10">
    <property type="entry name" value="Zn(2)-C6 fungal-type DNA-binding domain"/>
    <property type="match status" value="1"/>
</dbReference>
<dbReference type="Proteomes" id="UP000313359">
    <property type="component" value="Unassembled WGS sequence"/>
</dbReference>
<dbReference type="PROSITE" id="PS50048">
    <property type="entry name" value="ZN2_CY6_FUNGAL_2"/>
    <property type="match status" value="1"/>
</dbReference>
<dbReference type="EMBL" id="ML122300">
    <property type="protein sequence ID" value="RPD54982.1"/>
    <property type="molecule type" value="Genomic_DNA"/>
</dbReference>
<dbReference type="AlphaFoldDB" id="A0A5C2RTK7"/>
<protein>
    <recommendedName>
        <fullName evidence="7">Transcription activator of gluconeogenesis ERT1</fullName>
    </recommendedName>
</protein>
<dbReference type="GO" id="GO:0000981">
    <property type="term" value="F:DNA-binding transcription factor activity, RNA polymerase II-specific"/>
    <property type="evidence" value="ECO:0007669"/>
    <property type="project" value="InterPro"/>
</dbReference>
<keyword evidence="6" id="KW-0539">Nucleus</keyword>
<evidence type="ECO:0000256" key="5">
    <source>
        <dbReference type="ARBA" id="ARBA00023163"/>
    </source>
</evidence>
<gene>
    <name evidence="9" type="ORF">L227DRAFT_615807</name>
</gene>